<evidence type="ECO:0000256" key="1">
    <source>
        <dbReference type="SAM" id="MobiDB-lite"/>
    </source>
</evidence>
<keyword evidence="3" id="KW-1185">Reference proteome</keyword>
<name>A0AAV7KUD2_PLEWA</name>
<gene>
    <name evidence="2" type="ORF">NDU88_002086</name>
</gene>
<organism evidence="2 3">
    <name type="scientific">Pleurodeles waltl</name>
    <name type="common">Iberian ribbed newt</name>
    <dbReference type="NCBI Taxonomy" id="8319"/>
    <lineage>
        <taxon>Eukaryota</taxon>
        <taxon>Metazoa</taxon>
        <taxon>Chordata</taxon>
        <taxon>Craniata</taxon>
        <taxon>Vertebrata</taxon>
        <taxon>Euteleostomi</taxon>
        <taxon>Amphibia</taxon>
        <taxon>Batrachia</taxon>
        <taxon>Caudata</taxon>
        <taxon>Salamandroidea</taxon>
        <taxon>Salamandridae</taxon>
        <taxon>Pleurodelinae</taxon>
        <taxon>Pleurodeles</taxon>
    </lineage>
</organism>
<dbReference type="AlphaFoldDB" id="A0AAV7KUD2"/>
<protein>
    <submittedName>
        <fullName evidence="2">Uncharacterized protein</fullName>
    </submittedName>
</protein>
<sequence>MGRRQRGSRPWKILEAPLPETSAWRHGALWQRGATAEAGAVLLVALGACRGCNYDHWQASGTRSCSVAADDKGTGHQTGDSEINGQPKEGDTTTHWPLLGPAGPDGTELLRAWQEL</sequence>
<evidence type="ECO:0000313" key="3">
    <source>
        <dbReference type="Proteomes" id="UP001066276"/>
    </source>
</evidence>
<accession>A0AAV7KUD2</accession>
<feature type="compositionally biased region" description="Polar residues" evidence="1">
    <location>
        <begin position="75"/>
        <end position="84"/>
    </location>
</feature>
<dbReference type="Proteomes" id="UP001066276">
    <property type="component" value="Chromosome 12"/>
</dbReference>
<proteinExistence type="predicted"/>
<comment type="caution">
    <text evidence="2">The sequence shown here is derived from an EMBL/GenBank/DDBJ whole genome shotgun (WGS) entry which is preliminary data.</text>
</comment>
<feature type="region of interest" description="Disordered" evidence="1">
    <location>
        <begin position="67"/>
        <end position="105"/>
    </location>
</feature>
<evidence type="ECO:0000313" key="2">
    <source>
        <dbReference type="EMBL" id="KAJ1081914.1"/>
    </source>
</evidence>
<dbReference type="EMBL" id="JANPWB010000016">
    <property type="protein sequence ID" value="KAJ1081914.1"/>
    <property type="molecule type" value="Genomic_DNA"/>
</dbReference>
<reference evidence="2" key="1">
    <citation type="journal article" date="2022" name="bioRxiv">
        <title>Sequencing and chromosome-scale assembly of the giantPleurodeles waltlgenome.</title>
        <authorList>
            <person name="Brown T."/>
            <person name="Elewa A."/>
            <person name="Iarovenko S."/>
            <person name="Subramanian E."/>
            <person name="Araus A.J."/>
            <person name="Petzold A."/>
            <person name="Susuki M."/>
            <person name="Suzuki K.-i.T."/>
            <person name="Hayashi T."/>
            <person name="Toyoda A."/>
            <person name="Oliveira C."/>
            <person name="Osipova E."/>
            <person name="Leigh N.D."/>
            <person name="Simon A."/>
            <person name="Yun M.H."/>
        </authorList>
    </citation>
    <scope>NUCLEOTIDE SEQUENCE</scope>
    <source>
        <strain evidence="2">20211129_DDA</strain>
        <tissue evidence="2">Liver</tissue>
    </source>
</reference>